<keyword evidence="5" id="KW-1185">Reference proteome</keyword>
<dbReference type="PANTHER" id="PTHR23348:SF16">
    <property type="entry name" value="LEUCINE RICH REPEAT FAMILY PROTEIN"/>
    <property type="match status" value="1"/>
</dbReference>
<dbReference type="GeneTree" id="ENSGT00940000154902"/>
<evidence type="ECO:0000313" key="5">
    <source>
        <dbReference type="Proteomes" id="UP000261500"/>
    </source>
</evidence>
<evidence type="ECO:0000313" key="4">
    <source>
        <dbReference type="Ensembl" id="ENSPLAP00000010026.1"/>
    </source>
</evidence>
<name>A0A3B3UB66_9TELE</name>
<feature type="region of interest" description="Disordered" evidence="3">
    <location>
        <begin position="90"/>
        <end position="125"/>
    </location>
</feature>
<feature type="region of interest" description="Disordered" evidence="3">
    <location>
        <begin position="520"/>
        <end position="549"/>
    </location>
</feature>
<dbReference type="GO" id="GO:0005737">
    <property type="term" value="C:cytoplasm"/>
    <property type="evidence" value="ECO:0007669"/>
    <property type="project" value="TreeGrafter"/>
</dbReference>
<accession>A0A3B3UB66</accession>
<evidence type="ECO:0000256" key="1">
    <source>
        <dbReference type="ARBA" id="ARBA00004123"/>
    </source>
</evidence>
<feature type="compositionally biased region" description="Polar residues" evidence="3">
    <location>
        <begin position="947"/>
        <end position="956"/>
    </location>
</feature>
<dbReference type="PANTHER" id="PTHR23348">
    <property type="entry name" value="PERIAXIN/AHNAK"/>
    <property type="match status" value="1"/>
</dbReference>
<dbReference type="AlphaFoldDB" id="A0A3B3UB66"/>
<evidence type="ECO:0000256" key="3">
    <source>
        <dbReference type="SAM" id="MobiDB-lite"/>
    </source>
</evidence>
<protein>
    <submittedName>
        <fullName evidence="4">Uncharacterized protein</fullName>
    </submittedName>
</protein>
<dbReference type="STRING" id="48699.ENSPLAP00000010026"/>
<keyword evidence="2" id="KW-0539">Nucleus</keyword>
<dbReference type="Ensembl" id="ENSPLAT00000000223.1">
    <property type="protein sequence ID" value="ENSPLAP00000010026.1"/>
    <property type="gene ID" value="ENSPLAG00000012875.1"/>
</dbReference>
<reference evidence="4" key="2">
    <citation type="submission" date="2025-09" db="UniProtKB">
        <authorList>
            <consortium name="Ensembl"/>
        </authorList>
    </citation>
    <scope>IDENTIFICATION</scope>
</reference>
<feature type="compositionally biased region" description="Basic and acidic residues" evidence="3">
    <location>
        <begin position="965"/>
        <end position="979"/>
    </location>
</feature>
<feature type="region of interest" description="Disordered" evidence="3">
    <location>
        <begin position="941"/>
        <end position="985"/>
    </location>
</feature>
<dbReference type="InterPro" id="IPR052082">
    <property type="entry name" value="Myelin_sheath_structural"/>
</dbReference>
<dbReference type="Proteomes" id="UP000261500">
    <property type="component" value="Unplaced"/>
</dbReference>
<evidence type="ECO:0000256" key="2">
    <source>
        <dbReference type="ARBA" id="ARBA00023242"/>
    </source>
</evidence>
<reference evidence="4" key="1">
    <citation type="submission" date="2025-08" db="UniProtKB">
        <authorList>
            <consortium name="Ensembl"/>
        </authorList>
    </citation>
    <scope>IDENTIFICATION</scope>
</reference>
<dbReference type="GO" id="GO:0043484">
    <property type="term" value="P:regulation of RNA splicing"/>
    <property type="evidence" value="ECO:0007669"/>
    <property type="project" value="TreeGrafter"/>
</dbReference>
<organism evidence="4 5">
    <name type="scientific">Poecilia latipinna</name>
    <name type="common">sailfin molly</name>
    <dbReference type="NCBI Taxonomy" id="48699"/>
    <lineage>
        <taxon>Eukaryota</taxon>
        <taxon>Metazoa</taxon>
        <taxon>Chordata</taxon>
        <taxon>Craniata</taxon>
        <taxon>Vertebrata</taxon>
        <taxon>Euteleostomi</taxon>
        <taxon>Actinopterygii</taxon>
        <taxon>Neopterygii</taxon>
        <taxon>Teleostei</taxon>
        <taxon>Neoteleostei</taxon>
        <taxon>Acanthomorphata</taxon>
        <taxon>Ovalentaria</taxon>
        <taxon>Atherinomorphae</taxon>
        <taxon>Cyprinodontiformes</taxon>
        <taxon>Poeciliidae</taxon>
        <taxon>Poeciliinae</taxon>
        <taxon>Poecilia</taxon>
    </lineage>
</organism>
<comment type="subcellular location">
    <subcellularLocation>
        <location evidence="1">Nucleus</location>
    </subcellularLocation>
</comment>
<sequence length="1042" mass="112403">MCPPLHNEQISQYLRKYPFSFLGDEILGATIDFNQLSKQEAASSKVNLKRDMGLPRLGVDFGLLKSTSLSADADADSKFEVRDLTDGTNLNLPPLGGSLNGPTAGNTLVPRPRLDGRNPQSHLGDYHLSQALPDDLNGITAAGDLKMPNLEKVLDTGLASKGSDVFLPDHDIEVMGPDGISTVPKGKLSLKHAKRLKTPDLNLDDPSGFMESPKLKLSGTLPQMDLGKVNVDTPSGSVQLPNMECPGESLGGDKTIDFNVKTRKIKSGMSASDANLSKVDLKGINLATDTPSASVKSPTGKYKAPKFTMPKFDLPHIQVPDLDVDISGPSGKFKKPNVNMPDLSLSGTLPKGPNLDLNADLKSPDWSLKTPKIKGGINAPDLVLPDMDLKAPKLDINTPDVNIESPKGKFKMPKIKMPKFNFPGFKGPELDGNLNGPDIDVNAPDLNLKAPKADLDLNMPDLSGKFKKPNLTMPDLGLSGPKIDGPNLDLGSPDLDVSGPNLRGGINVPDINMPKANFKTPKLDLSGPKANLDMPSGKLNVPKIEGPDWDAKGPSGKLKMPKMNLSGSGPNLDLNADLKSPDFSVKAPKVKGGMNGFEMPDVGFGSPSGNHKKYKMPKVGFSGSKLSGSDLDIPKIKGGLDSPNPSLPNKDFRTSIPDFDVPDVEFGTSPFKLKNMKIPDVGFSRQNVKLNPDLNSPELNLRAPNMKGGVNSSKLGAPNVNLQAPKLDINTPDGNIGLPGANIKKSQMKMPKGLNANLTSDLNMPNISGDSPKISGPKLRDSDFSLPALDLAEYGINGPKLSAKQRNTRVNGNIGHPDMNFSDPRMKGDLIGARMGMNSSLIDIRSPHLRSPDLNIDNASINFKGVSYKNRRSDMAGMSLKRPDLDIDQDIRLNKKYTKTNVRSSYPTVDQGLHQYIDFNRSDLNIDDFTGRDHVLRARGSQPDLRAQSNHPQWIPSSGVYVDPRNSRRLPDGSRDHSMHGLPQNNLDGSGGYFVSVFPKKALLKSKYNTTSGLGFPTAKMDLDVPDENYLKGSTYFFSNIV</sequence>
<proteinExistence type="predicted"/>
<dbReference type="GO" id="GO:0005634">
    <property type="term" value="C:nucleus"/>
    <property type="evidence" value="ECO:0007669"/>
    <property type="project" value="UniProtKB-SubCell"/>
</dbReference>
<feature type="compositionally biased region" description="Low complexity" evidence="3">
    <location>
        <begin position="90"/>
        <end position="102"/>
    </location>
</feature>